<comment type="catalytic activity">
    <reaction evidence="3 4">
        <text>[thioredoxin]-disulfide + L-methionine + H2O = L-methionine (S)-S-oxide + [thioredoxin]-dithiol</text>
        <dbReference type="Rhea" id="RHEA:19993"/>
        <dbReference type="Rhea" id="RHEA-COMP:10698"/>
        <dbReference type="Rhea" id="RHEA-COMP:10700"/>
        <dbReference type="ChEBI" id="CHEBI:15377"/>
        <dbReference type="ChEBI" id="CHEBI:29950"/>
        <dbReference type="ChEBI" id="CHEBI:50058"/>
        <dbReference type="ChEBI" id="CHEBI:57844"/>
        <dbReference type="ChEBI" id="CHEBI:58772"/>
        <dbReference type="EC" id="1.8.4.11"/>
    </reaction>
</comment>
<dbReference type="SUPFAM" id="SSF55068">
    <property type="entry name" value="Peptide methionine sulfoxide reductase"/>
    <property type="match status" value="1"/>
</dbReference>
<dbReference type="KEGG" id="otm:OSB_31950"/>
<dbReference type="InterPro" id="IPR002569">
    <property type="entry name" value="Met_Sox_Rdtase_MsrA_dom"/>
</dbReference>
<evidence type="ECO:0000256" key="1">
    <source>
        <dbReference type="ARBA" id="ARBA00023002"/>
    </source>
</evidence>
<dbReference type="PANTHER" id="PTHR43774">
    <property type="entry name" value="PEPTIDE METHIONINE SULFOXIDE REDUCTASE"/>
    <property type="match status" value="1"/>
</dbReference>
<protein>
    <recommendedName>
        <fullName evidence="4">Peptide methionine sulfoxide reductase MsrA</fullName>
        <shortName evidence="4">Protein-methionine-S-oxide reductase</shortName>
        <ecNumber evidence="4">1.8.4.11</ecNumber>
    </recommendedName>
    <alternativeName>
        <fullName evidence="4">Peptide-methionine (S)-S-oxide reductase</fullName>
        <shortName evidence="4">Peptide Met(O) reductase</shortName>
    </alternativeName>
</protein>
<evidence type="ECO:0000313" key="5">
    <source>
        <dbReference type="EMBL" id="AKS47708.1"/>
    </source>
</evidence>
<name>A0A0K0Y9V6_9RHOB</name>
<keyword evidence="1 4" id="KW-0560">Oxidoreductase</keyword>
<evidence type="ECO:0000256" key="3">
    <source>
        <dbReference type="ARBA" id="ARBA00048782"/>
    </source>
</evidence>
<gene>
    <name evidence="4 5" type="primary">msrA</name>
    <name evidence="5" type="ORF">OSB_31950</name>
</gene>
<dbReference type="AlphaFoldDB" id="A0A0K0Y9V6"/>
<dbReference type="GO" id="GO:0008113">
    <property type="term" value="F:peptide-methionine (S)-S-oxide reductase activity"/>
    <property type="evidence" value="ECO:0007669"/>
    <property type="project" value="UniProtKB-UniRule"/>
</dbReference>
<organism evidence="5 6">
    <name type="scientific">Octadecabacter temperatus</name>
    <dbReference type="NCBI Taxonomy" id="1458307"/>
    <lineage>
        <taxon>Bacteria</taxon>
        <taxon>Pseudomonadati</taxon>
        <taxon>Pseudomonadota</taxon>
        <taxon>Alphaproteobacteria</taxon>
        <taxon>Rhodobacterales</taxon>
        <taxon>Roseobacteraceae</taxon>
        <taxon>Octadecabacter</taxon>
    </lineage>
</organism>
<dbReference type="Pfam" id="PF01625">
    <property type="entry name" value="PMSR"/>
    <property type="match status" value="1"/>
</dbReference>
<dbReference type="EMBL" id="CP012160">
    <property type="protein sequence ID" value="AKS47708.1"/>
    <property type="molecule type" value="Genomic_DNA"/>
</dbReference>
<dbReference type="NCBIfam" id="TIGR00401">
    <property type="entry name" value="msrA"/>
    <property type="match status" value="1"/>
</dbReference>
<reference evidence="5 6" key="1">
    <citation type="journal article" date="2015" name="Genome Announc.">
        <title>Closed Genome Sequence of Octadecabacter temperatus SB1, the First Mesophilic Species of the Genus Octadecabacter.</title>
        <authorList>
            <person name="Voget S."/>
            <person name="Billerbeck S."/>
            <person name="Simon M."/>
            <person name="Daniel R."/>
        </authorList>
    </citation>
    <scope>NUCLEOTIDE SEQUENCE [LARGE SCALE GENOMIC DNA]</scope>
    <source>
        <strain evidence="5 6">SB1</strain>
    </source>
</reference>
<evidence type="ECO:0000256" key="4">
    <source>
        <dbReference type="HAMAP-Rule" id="MF_01401"/>
    </source>
</evidence>
<proteinExistence type="inferred from homology"/>
<dbReference type="PATRIC" id="fig|1458307.3.peg.3218"/>
<dbReference type="STRING" id="1458307.OSB_31950"/>
<dbReference type="RefSeq" id="WP_049835870.1">
    <property type="nucleotide sequence ID" value="NZ_CP012160.1"/>
</dbReference>
<evidence type="ECO:0000256" key="2">
    <source>
        <dbReference type="ARBA" id="ARBA00047806"/>
    </source>
</evidence>
<dbReference type="EC" id="1.8.4.11" evidence="4"/>
<dbReference type="GO" id="GO:0033744">
    <property type="term" value="F:L-methionine:thioredoxin-disulfide S-oxidoreductase activity"/>
    <property type="evidence" value="ECO:0007669"/>
    <property type="project" value="RHEA"/>
</dbReference>
<dbReference type="HAMAP" id="MF_01401">
    <property type="entry name" value="MsrA"/>
    <property type="match status" value="1"/>
</dbReference>
<dbReference type="OrthoDB" id="4174719at2"/>
<dbReference type="Proteomes" id="UP000067444">
    <property type="component" value="Chromosome"/>
</dbReference>
<comment type="function">
    <text evidence="4">Has an important function as a repair enzyme for proteins that have been inactivated by oxidation. Catalyzes the reversible oxidation-reduction of methionine sulfoxide in proteins to methionine.</text>
</comment>
<comment type="similarity">
    <text evidence="4">Belongs to the MsrA Met sulfoxide reductase family.</text>
</comment>
<sequence>MATVQRKIKTIALGATIAVATLMQAGKVEARDMQTITVAGGCFWCVESDFEKVRGVSEVTSGYTGGTTANPTYRQVTGGGTGHYEAVEIRFDADQVSERQIYDLFFRSVDPTDAGGQFCDRGDSYRTAIFVSNTGQQQAAQAALAAAQSELGRQIVTPILAASTFYDAEEYHQDYYKGQSRVVTRGGIKTEAEAYAFYREACGRDARVEQLWGSNAPFINH</sequence>
<dbReference type="PANTHER" id="PTHR43774:SF1">
    <property type="entry name" value="PEPTIDE METHIONINE SULFOXIDE REDUCTASE MSRA 2"/>
    <property type="match status" value="1"/>
</dbReference>
<feature type="active site" evidence="4">
    <location>
        <position position="42"/>
    </location>
</feature>
<keyword evidence="6" id="KW-1185">Reference proteome</keyword>
<accession>A0A0K0Y9V6</accession>
<evidence type="ECO:0000313" key="6">
    <source>
        <dbReference type="Proteomes" id="UP000067444"/>
    </source>
</evidence>
<dbReference type="InterPro" id="IPR036509">
    <property type="entry name" value="Met_Sox_Rdtase_MsrA_sf"/>
</dbReference>
<dbReference type="Gene3D" id="3.30.1060.10">
    <property type="entry name" value="Peptide methionine sulphoxide reductase MsrA"/>
    <property type="match status" value="1"/>
</dbReference>
<comment type="catalytic activity">
    <reaction evidence="2 4">
        <text>L-methionyl-[protein] + [thioredoxin]-disulfide + H2O = L-methionyl-(S)-S-oxide-[protein] + [thioredoxin]-dithiol</text>
        <dbReference type="Rhea" id="RHEA:14217"/>
        <dbReference type="Rhea" id="RHEA-COMP:10698"/>
        <dbReference type="Rhea" id="RHEA-COMP:10700"/>
        <dbReference type="Rhea" id="RHEA-COMP:12313"/>
        <dbReference type="Rhea" id="RHEA-COMP:12315"/>
        <dbReference type="ChEBI" id="CHEBI:15377"/>
        <dbReference type="ChEBI" id="CHEBI:16044"/>
        <dbReference type="ChEBI" id="CHEBI:29950"/>
        <dbReference type="ChEBI" id="CHEBI:44120"/>
        <dbReference type="ChEBI" id="CHEBI:50058"/>
        <dbReference type="EC" id="1.8.4.11"/>
    </reaction>
</comment>